<evidence type="ECO:0000313" key="3">
    <source>
        <dbReference type="EMBL" id="CAI0428070.1"/>
    </source>
</evidence>
<accession>A0AAV0L365</accession>
<dbReference type="InterPro" id="IPR053052">
    <property type="entry name" value="Imprinting_Balance_Reg"/>
</dbReference>
<dbReference type="PANTHER" id="PTHR45496:SF19">
    <property type="entry name" value="J DOMAIN-CONTAINING PROTEIN"/>
    <property type="match status" value="1"/>
</dbReference>
<dbReference type="Pfam" id="PF00226">
    <property type="entry name" value="DnaJ"/>
    <property type="match status" value="1"/>
</dbReference>
<organism evidence="3 4">
    <name type="scientific">Linum tenue</name>
    <dbReference type="NCBI Taxonomy" id="586396"/>
    <lineage>
        <taxon>Eukaryota</taxon>
        <taxon>Viridiplantae</taxon>
        <taxon>Streptophyta</taxon>
        <taxon>Embryophyta</taxon>
        <taxon>Tracheophyta</taxon>
        <taxon>Spermatophyta</taxon>
        <taxon>Magnoliopsida</taxon>
        <taxon>eudicotyledons</taxon>
        <taxon>Gunneridae</taxon>
        <taxon>Pentapetalae</taxon>
        <taxon>rosids</taxon>
        <taxon>fabids</taxon>
        <taxon>Malpighiales</taxon>
        <taxon>Linaceae</taxon>
        <taxon>Linum</taxon>
    </lineage>
</organism>
<dbReference type="SMART" id="SM00271">
    <property type="entry name" value="DnaJ"/>
    <property type="match status" value="1"/>
</dbReference>
<evidence type="ECO:0000256" key="1">
    <source>
        <dbReference type="SAM" id="MobiDB-lite"/>
    </source>
</evidence>
<sequence>MEGGGGSYRVETERWLTIAEKLLVARDLQGAKTFAVRARDSSRDSDSVLLQYSDQIIAVADTLLAAELRVKDHNNGTETHDYYALLQLPRLTHSMDLIATQYRKLALILNPSRNRFAYADQAFRLVSDAWMLFSNPQRKPMYDSLLQPVQLGLSAAQFAANQGFIDAAAAMLPQSQVRSSTINNNSDGSMVVDPEPVTTNQWVPVSTQSTRQYTTQEHQFTNSAAAAAATATFPTQPFLAQQTRPIAQPKPQQQQQPTSTESPRPTQPVWISQPPATKPAAAQSQPSKATTESSASRVAPQRGTPEAVTPVSSRPGAPQQSPPPPVAATPVSTRPAAAQQSPPVAATPVSTRPAAAQRTPPLAATPVSTRAAAAAQRSPPVAATPVSSRPAADTPQQKQTSQPQGPSFWTACPYCFNLYEYPKVYEECALKCQSCKRGFHAAAIAAPPVSSKDSYFCCWGFFPLGYLGGSKDSELGGSNWSPFSAMFPTPVQPGVNYKVPSSAVAGKAPPRPKVIYKDDDYIDLSDSSDDDYSGDDKSDSDDDDWDRTVKKAKTTTPPARRGRPPSKNVKKVERGRKRAISRNVDGSGTTNGVVQNKVMVGEGSSSARKSKGGKDLGKLDLNVMFSNEVEEAAAGVSSEGNEATASHGGVEDNIEGIGFFEGLDEFLSSLPILVGDDKVKAT</sequence>
<evidence type="ECO:0000259" key="2">
    <source>
        <dbReference type="PROSITE" id="PS50076"/>
    </source>
</evidence>
<dbReference type="InterPro" id="IPR001623">
    <property type="entry name" value="DnaJ_domain"/>
</dbReference>
<dbReference type="AlphaFoldDB" id="A0AAV0L365"/>
<dbReference type="PANTHER" id="PTHR45496">
    <property type="entry name" value="CHAPERONE DNAJ-DOMAIN SUPERFAMILY PROTEIN"/>
    <property type="match status" value="1"/>
</dbReference>
<keyword evidence="4" id="KW-1185">Reference proteome</keyword>
<feature type="compositionally biased region" description="Low complexity" evidence="1">
    <location>
        <begin position="246"/>
        <end position="268"/>
    </location>
</feature>
<feature type="region of interest" description="Disordered" evidence="1">
    <location>
        <begin position="246"/>
        <end position="405"/>
    </location>
</feature>
<dbReference type="Proteomes" id="UP001154282">
    <property type="component" value="Unassembled WGS sequence"/>
</dbReference>
<feature type="compositionally biased region" description="Low complexity" evidence="1">
    <location>
        <begin position="328"/>
        <end position="349"/>
    </location>
</feature>
<feature type="compositionally biased region" description="Low complexity" evidence="1">
    <location>
        <begin position="364"/>
        <end position="384"/>
    </location>
</feature>
<comment type="caution">
    <text evidence="3">The sequence shown here is derived from an EMBL/GenBank/DDBJ whole genome shotgun (WGS) entry which is preliminary data.</text>
</comment>
<dbReference type="Gene3D" id="1.10.287.110">
    <property type="entry name" value="DnaJ domain"/>
    <property type="match status" value="1"/>
</dbReference>
<feature type="region of interest" description="Disordered" evidence="1">
    <location>
        <begin position="518"/>
        <end position="592"/>
    </location>
</feature>
<gene>
    <name evidence="3" type="ORF">LITE_LOCUS21486</name>
</gene>
<feature type="compositionally biased region" description="Polar residues" evidence="1">
    <location>
        <begin position="282"/>
        <end position="296"/>
    </location>
</feature>
<reference evidence="3" key="1">
    <citation type="submission" date="2022-08" db="EMBL/GenBank/DDBJ databases">
        <authorList>
            <person name="Gutierrez-Valencia J."/>
        </authorList>
    </citation>
    <scope>NUCLEOTIDE SEQUENCE</scope>
</reference>
<evidence type="ECO:0000313" key="4">
    <source>
        <dbReference type="Proteomes" id="UP001154282"/>
    </source>
</evidence>
<dbReference type="InterPro" id="IPR036869">
    <property type="entry name" value="J_dom_sf"/>
</dbReference>
<feature type="domain" description="J" evidence="2">
    <location>
        <begin position="81"/>
        <end position="146"/>
    </location>
</feature>
<dbReference type="PROSITE" id="PS50076">
    <property type="entry name" value="DNAJ_2"/>
    <property type="match status" value="1"/>
</dbReference>
<proteinExistence type="predicted"/>
<dbReference type="CDD" id="cd06257">
    <property type="entry name" value="DnaJ"/>
    <property type="match status" value="1"/>
</dbReference>
<feature type="compositionally biased region" description="Polar residues" evidence="1">
    <location>
        <begin position="394"/>
        <end position="405"/>
    </location>
</feature>
<name>A0AAV0L365_9ROSI</name>
<feature type="compositionally biased region" description="Acidic residues" evidence="1">
    <location>
        <begin position="520"/>
        <end position="545"/>
    </location>
</feature>
<dbReference type="EMBL" id="CAMGYJ010000006">
    <property type="protein sequence ID" value="CAI0428070.1"/>
    <property type="molecule type" value="Genomic_DNA"/>
</dbReference>
<protein>
    <recommendedName>
        <fullName evidence="2">J domain-containing protein</fullName>
    </recommendedName>
</protein>
<dbReference type="SUPFAM" id="SSF46565">
    <property type="entry name" value="Chaperone J-domain"/>
    <property type="match status" value="1"/>
</dbReference>